<feature type="compositionally biased region" description="Polar residues" evidence="1">
    <location>
        <begin position="126"/>
        <end position="139"/>
    </location>
</feature>
<feature type="compositionally biased region" description="Basic and acidic residues" evidence="1">
    <location>
        <begin position="90"/>
        <end position="106"/>
    </location>
</feature>
<dbReference type="OrthoDB" id="9985428at2759"/>
<evidence type="ECO:0000313" key="3">
    <source>
        <dbReference type="EMBL" id="KAJ4362408.1"/>
    </source>
</evidence>
<feature type="region of interest" description="Disordered" evidence="1">
    <location>
        <begin position="40"/>
        <end position="142"/>
    </location>
</feature>
<dbReference type="InterPro" id="IPR043472">
    <property type="entry name" value="Macro_dom-like"/>
</dbReference>
<feature type="region of interest" description="Disordered" evidence="1">
    <location>
        <begin position="460"/>
        <end position="535"/>
    </location>
</feature>
<feature type="domain" description="Microbial-type PARG catalytic" evidence="2">
    <location>
        <begin position="115"/>
        <end position="222"/>
    </location>
</feature>
<sequence length="535" mass="57486">MGRTEKSQGLAPPAVRKELRAKQARHIINKVIPAILTSNARARKGAENSELIVDPGPVVASAKARDNDKLQSSEDAVYVKRKGQGRRKAKGGDGEGDYVMREKYEGQGKGQKKGSRMADHLHDDLSNMSIRSPTSPPTTRSDRKIRIISTDSLTAAHMLAFPSKYGDAKAPNTNKKAPNVCILNMASPLRPGGGVLTGATSQEEYLCARTTLLSSLQETFYRLPELGGIWTSDVLVFRSHLPLDDSKGELGAGERYWLDVISAGMLRFPELEGAEDEAKRLGKRDVQLVEAKMRAVLRIAERKGVKKLVLGAWGCGAYGNPVSDIARAWKKVLVGSAGSGGNNNNGSTTTGSSRKGKSQSQVETTETWPEIDTVVFAISNPKMAVTFAQAFDCAGVEVEDGPGTANAEEDNDEDERDQKEAEELRAKIKELEGQLSSVWNPDLKARIGVILEGLKAQLQGREGAAEDEDDAYDDESSGHEGQSGTLAGDEGESDGCGDEHGSLDISSSSSDEVNESDGEEDDMTGSSVKGHERGR</sequence>
<evidence type="ECO:0000313" key="4">
    <source>
        <dbReference type="Proteomes" id="UP001140560"/>
    </source>
</evidence>
<organism evidence="3 4">
    <name type="scientific">Neocucurbitaria cava</name>
    <dbReference type="NCBI Taxonomy" id="798079"/>
    <lineage>
        <taxon>Eukaryota</taxon>
        <taxon>Fungi</taxon>
        <taxon>Dikarya</taxon>
        <taxon>Ascomycota</taxon>
        <taxon>Pezizomycotina</taxon>
        <taxon>Dothideomycetes</taxon>
        <taxon>Pleosporomycetidae</taxon>
        <taxon>Pleosporales</taxon>
        <taxon>Pleosporineae</taxon>
        <taxon>Cucurbitariaceae</taxon>
        <taxon>Neocucurbitaria</taxon>
    </lineage>
</organism>
<dbReference type="AlphaFoldDB" id="A0A9W8XXY9"/>
<dbReference type="Proteomes" id="UP001140560">
    <property type="component" value="Unassembled WGS sequence"/>
</dbReference>
<feature type="compositionally biased region" description="Low complexity" evidence="1">
    <location>
        <begin position="344"/>
        <end position="353"/>
    </location>
</feature>
<dbReference type="SUPFAM" id="SSF52949">
    <property type="entry name" value="Macro domain-like"/>
    <property type="match status" value="1"/>
</dbReference>
<feature type="compositionally biased region" description="Acidic residues" evidence="1">
    <location>
        <begin position="512"/>
        <end position="523"/>
    </location>
</feature>
<keyword evidence="4" id="KW-1185">Reference proteome</keyword>
<dbReference type="EMBL" id="JAPEUY010000021">
    <property type="protein sequence ID" value="KAJ4362408.1"/>
    <property type="molecule type" value="Genomic_DNA"/>
</dbReference>
<feature type="compositionally biased region" description="Basic and acidic residues" evidence="1">
    <location>
        <begin position="116"/>
        <end position="125"/>
    </location>
</feature>
<protein>
    <recommendedName>
        <fullName evidence="2">Microbial-type PARG catalytic domain-containing protein</fullName>
    </recommendedName>
</protein>
<dbReference type="NCBIfam" id="TIGR02452">
    <property type="entry name" value="TIGR02452 family protein"/>
    <property type="match status" value="1"/>
</dbReference>
<dbReference type="InterPro" id="IPR012664">
    <property type="entry name" value="CHP02452"/>
</dbReference>
<dbReference type="PANTHER" id="PTHR35596:SF1">
    <property type="entry name" value="MICROBIAL-TYPE PARG CATALYTIC DOMAIN-CONTAINING PROTEIN"/>
    <property type="match status" value="1"/>
</dbReference>
<feature type="compositionally biased region" description="Acidic residues" evidence="1">
    <location>
        <begin position="465"/>
        <end position="475"/>
    </location>
</feature>
<feature type="compositionally biased region" description="Basic residues" evidence="1">
    <location>
        <begin position="79"/>
        <end position="89"/>
    </location>
</feature>
<reference evidence="3" key="1">
    <citation type="submission" date="2022-10" db="EMBL/GenBank/DDBJ databases">
        <title>Tapping the CABI collections for fungal endophytes: first genome assemblies for Collariella, Neodidymelliopsis, Ascochyta clinopodiicola, Didymella pomorum, Didymosphaeria variabile, Neocosmospora piperis and Neocucurbitaria cava.</title>
        <authorList>
            <person name="Hill R."/>
        </authorList>
    </citation>
    <scope>NUCLEOTIDE SEQUENCE</scope>
    <source>
        <strain evidence="3">IMI 356814</strain>
    </source>
</reference>
<feature type="region of interest" description="Disordered" evidence="1">
    <location>
        <begin position="336"/>
        <end position="366"/>
    </location>
</feature>
<accession>A0A9W8XXY9</accession>
<feature type="region of interest" description="Disordered" evidence="1">
    <location>
        <begin position="398"/>
        <end position="419"/>
    </location>
</feature>
<comment type="caution">
    <text evidence="3">The sequence shown here is derived from an EMBL/GenBank/DDBJ whole genome shotgun (WGS) entry which is preliminary data.</text>
</comment>
<gene>
    <name evidence="3" type="ORF">N0V83_010501</name>
</gene>
<evidence type="ECO:0000259" key="2">
    <source>
        <dbReference type="Pfam" id="PF10021"/>
    </source>
</evidence>
<dbReference type="Pfam" id="PF10021">
    <property type="entry name" value="PARG_cat_microb"/>
    <property type="match status" value="1"/>
</dbReference>
<evidence type="ECO:0000256" key="1">
    <source>
        <dbReference type="SAM" id="MobiDB-lite"/>
    </source>
</evidence>
<proteinExistence type="predicted"/>
<dbReference type="Gene3D" id="3.40.220.10">
    <property type="entry name" value="Leucine Aminopeptidase, subunit E, domain 1"/>
    <property type="match status" value="1"/>
</dbReference>
<feature type="compositionally biased region" description="Basic and acidic residues" evidence="1">
    <location>
        <begin position="63"/>
        <end position="72"/>
    </location>
</feature>
<dbReference type="InterPro" id="IPR019261">
    <property type="entry name" value="PARG_cat_microbial"/>
</dbReference>
<name>A0A9W8XXY9_9PLEO</name>
<dbReference type="PANTHER" id="PTHR35596">
    <property type="entry name" value="DUF2263 DOMAIN-CONTAINING PROTEIN"/>
    <property type="match status" value="1"/>
</dbReference>